<gene>
    <name evidence="10" type="primary">WBGene00274482</name>
</gene>
<evidence type="ECO:0000256" key="2">
    <source>
        <dbReference type="ARBA" id="ARBA00022475"/>
    </source>
</evidence>
<keyword evidence="2" id="KW-1003">Cell membrane</keyword>
<evidence type="ECO:0000256" key="6">
    <source>
        <dbReference type="ARBA" id="ARBA00023136"/>
    </source>
</evidence>
<dbReference type="InterPro" id="IPR017452">
    <property type="entry name" value="GPCR_Rhodpsn_7TM"/>
</dbReference>
<evidence type="ECO:0000256" key="3">
    <source>
        <dbReference type="ARBA" id="ARBA00022692"/>
    </source>
</evidence>
<evidence type="ECO:0000256" key="9">
    <source>
        <dbReference type="RuleBase" id="RU000688"/>
    </source>
</evidence>
<keyword evidence="4" id="KW-1133">Transmembrane helix</keyword>
<keyword evidence="5 9" id="KW-0297">G-protein coupled receptor</keyword>
<reference evidence="11" key="1">
    <citation type="journal article" date="2008" name="Nat. Genet.">
        <title>The Pristionchus pacificus genome provides a unique perspective on nematode lifestyle and parasitism.</title>
        <authorList>
            <person name="Dieterich C."/>
            <person name="Clifton S.W."/>
            <person name="Schuster L.N."/>
            <person name="Chinwalla A."/>
            <person name="Delehaunty K."/>
            <person name="Dinkelacker I."/>
            <person name="Fulton L."/>
            <person name="Fulton R."/>
            <person name="Godfrey J."/>
            <person name="Minx P."/>
            <person name="Mitreva M."/>
            <person name="Roeseler W."/>
            <person name="Tian H."/>
            <person name="Witte H."/>
            <person name="Yang S.P."/>
            <person name="Wilson R.K."/>
            <person name="Sommer R.J."/>
        </authorList>
    </citation>
    <scope>NUCLEOTIDE SEQUENCE [LARGE SCALE GENOMIC DNA]</scope>
    <source>
        <strain evidence="11">PS312</strain>
    </source>
</reference>
<dbReference type="SUPFAM" id="SSF81321">
    <property type="entry name" value="Family A G protein-coupled receptor-like"/>
    <property type="match status" value="1"/>
</dbReference>
<evidence type="ECO:0000313" key="11">
    <source>
        <dbReference type="Proteomes" id="UP000005239"/>
    </source>
</evidence>
<dbReference type="PROSITE" id="PS00237">
    <property type="entry name" value="G_PROTEIN_RECEP_F1_1"/>
    <property type="match status" value="1"/>
</dbReference>
<accession>A0A8R1UMY7</accession>
<dbReference type="GO" id="GO:0007186">
    <property type="term" value="P:G protein-coupled receptor signaling pathway"/>
    <property type="evidence" value="ECO:0000318"/>
    <property type="project" value="GO_Central"/>
</dbReference>
<name>A0A2A6CWD2_PRIPA</name>
<dbReference type="PANTHER" id="PTHR24230:SF144">
    <property type="entry name" value="G-PROTEIN COUPLED RECEPTORS FAMILY 1 PROFILE DOMAIN-CONTAINING PROTEIN"/>
    <property type="match status" value="1"/>
</dbReference>
<evidence type="ECO:0000256" key="4">
    <source>
        <dbReference type="ARBA" id="ARBA00022989"/>
    </source>
</evidence>
<sequence>MDPVPSSIALIYVLIILVGVAGNAWVVLSVVRSRRPKSKTSPASPSDRLRSYIAVLAVVDLTALMALFVRTLYLVLPELRLDNVSCRAVFLLDHTVKLASLTCLSCISVERYITIRKPFCSSIRKRFIQLTPVIAICALTVFSAALLLEMNNVVVTSDGLNCMQSTKKKVWMEISGQVVAASFIAQLMMISNNYSQIVRHVRRKFSKRKARVVAHSRQHESLVSEPRYMREMTSAILRVLLFHVVCWLPFCALRLVPIGDSISQLSASIRMFGNFKDYSLVSIGVFFAHILTYVSATGDWIFYAVMNRDLRNLIRLTTERRKRSTLSQQCSPSPLHKSLRQQVTSSLRFFQSIQSYRSSGAGCSFDDSTYGHSLVIQQGHGGESPKSSIFSNDFVPSPKISAISKYRTSLLNNDEVAV</sequence>
<dbReference type="PROSITE" id="PS50262">
    <property type="entry name" value="G_PROTEIN_RECEP_F1_2"/>
    <property type="match status" value="1"/>
</dbReference>
<comment type="subcellular location">
    <subcellularLocation>
        <location evidence="1">Cell membrane</location>
        <topology evidence="1">Multi-pass membrane protein</topology>
    </subcellularLocation>
</comment>
<dbReference type="EnsemblMetazoa" id="PPA36113.1">
    <property type="protein sequence ID" value="PPA36113.1"/>
    <property type="gene ID" value="WBGene00274482"/>
</dbReference>
<evidence type="ECO:0000256" key="1">
    <source>
        <dbReference type="ARBA" id="ARBA00004651"/>
    </source>
</evidence>
<dbReference type="GO" id="GO:0005886">
    <property type="term" value="C:plasma membrane"/>
    <property type="evidence" value="ECO:0007669"/>
    <property type="project" value="UniProtKB-SubCell"/>
</dbReference>
<dbReference type="InterPro" id="IPR000276">
    <property type="entry name" value="GPCR_Rhodpsn"/>
</dbReference>
<dbReference type="FunFam" id="1.20.1070.10:FF:000555">
    <property type="entry name" value="NeuroPeptide Receptor family"/>
    <property type="match status" value="1"/>
</dbReference>
<dbReference type="Gene3D" id="1.20.1070.10">
    <property type="entry name" value="Rhodopsin 7-helix transmembrane proteins"/>
    <property type="match status" value="1"/>
</dbReference>
<evidence type="ECO:0000256" key="5">
    <source>
        <dbReference type="ARBA" id="ARBA00023040"/>
    </source>
</evidence>
<accession>A0A2A6CWD2</accession>
<dbReference type="GO" id="GO:0004930">
    <property type="term" value="F:G protein-coupled receptor activity"/>
    <property type="evidence" value="ECO:0007669"/>
    <property type="project" value="UniProtKB-KW"/>
</dbReference>
<keyword evidence="11" id="KW-1185">Reference proteome</keyword>
<organism evidence="10 11">
    <name type="scientific">Pristionchus pacificus</name>
    <name type="common">Parasitic nematode worm</name>
    <dbReference type="NCBI Taxonomy" id="54126"/>
    <lineage>
        <taxon>Eukaryota</taxon>
        <taxon>Metazoa</taxon>
        <taxon>Ecdysozoa</taxon>
        <taxon>Nematoda</taxon>
        <taxon>Chromadorea</taxon>
        <taxon>Rhabditida</taxon>
        <taxon>Rhabditina</taxon>
        <taxon>Diplogasteromorpha</taxon>
        <taxon>Diplogasteroidea</taxon>
        <taxon>Neodiplogasteridae</taxon>
        <taxon>Pristionchus</taxon>
    </lineage>
</organism>
<proteinExistence type="inferred from homology"/>
<keyword evidence="7 9" id="KW-0675">Receptor</keyword>
<protein>
    <submittedName>
        <fullName evidence="10">Npr-31</fullName>
    </submittedName>
</protein>
<dbReference type="PRINTS" id="PR00237">
    <property type="entry name" value="GPCRRHODOPSN"/>
</dbReference>
<reference evidence="10" key="2">
    <citation type="submission" date="2022-06" db="UniProtKB">
        <authorList>
            <consortium name="EnsemblMetazoa"/>
        </authorList>
    </citation>
    <scope>IDENTIFICATION</scope>
    <source>
        <strain evidence="10">PS312</strain>
    </source>
</reference>
<keyword evidence="6" id="KW-0472">Membrane</keyword>
<comment type="similarity">
    <text evidence="9">Belongs to the G-protein coupled receptor 1 family.</text>
</comment>
<evidence type="ECO:0000256" key="8">
    <source>
        <dbReference type="ARBA" id="ARBA00023224"/>
    </source>
</evidence>
<dbReference type="Proteomes" id="UP000005239">
    <property type="component" value="Unassembled WGS sequence"/>
</dbReference>
<evidence type="ECO:0000313" key="10">
    <source>
        <dbReference type="EnsemblMetazoa" id="PPA36113.1"/>
    </source>
</evidence>
<dbReference type="PANTHER" id="PTHR24230">
    <property type="entry name" value="G-PROTEIN COUPLED RECEPTOR"/>
    <property type="match status" value="1"/>
</dbReference>
<evidence type="ECO:0000256" key="7">
    <source>
        <dbReference type="ARBA" id="ARBA00023170"/>
    </source>
</evidence>
<dbReference type="CDD" id="cd00637">
    <property type="entry name" value="7tm_classA_rhodopsin-like"/>
    <property type="match status" value="1"/>
</dbReference>
<dbReference type="Pfam" id="PF00001">
    <property type="entry name" value="7tm_1"/>
    <property type="match status" value="1"/>
</dbReference>
<dbReference type="AlphaFoldDB" id="A0A2A6CWD2"/>
<dbReference type="OrthoDB" id="5797723at2759"/>
<keyword evidence="3 9" id="KW-0812">Transmembrane</keyword>
<keyword evidence="8 9" id="KW-0807">Transducer</keyword>